<evidence type="ECO:0000256" key="5">
    <source>
        <dbReference type="ARBA" id="ARBA00022989"/>
    </source>
</evidence>
<dbReference type="AlphaFoldDB" id="A0A2A9CXI1"/>
<dbReference type="Pfam" id="PF09335">
    <property type="entry name" value="VTT_dom"/>
    <property type="match status" value="1"/>
</dbReference>
<gene>
    <name evidence="9" type="ORF">ATL40_0704</name>
</gene>
<comment type="subcellular location">
    <subcellularLocation>
        <location evidence="1 7">Cell membrane</location>
        <topology evidence="1 7">Multi-pass membrane protein</topology>
    </subcellularLocation>
</comment>
<feature type="transmembrane region" description="Helical" evidence="7">
    <location>
        <begin position="89"/>
        <end position="114"/>
    </location>
</feature>
<dbReference type="PANTHER" id="PTHR12677:SF59">
    <property type="entry name" value="GOLGI APPARATUS MEMBRANE PROTEIN TVP38-RELATED"/>
    <property type="match status" value="1"/>
</dbReference>
<feature type="transmembrane region" description="Helical" evidence="7">
    <location>
        <begin position="56"/>
        <end position="82"/>
    </location>
</feature>
<evidence type="ECO:0000256" key="7">
    <source>
        <dbReference type="RuleBase" id="RU366058"/>
    </source>
</evidence>
<dbReference type="GO" id="GO:0005886">
    <property type="term" value="C:plasma membrane"/>
    <property type="evidence" value="ECO:0007669"/>
    <property type="project" value="UniProtKB-SubCell"/>
</dbReference>
<keyword evidence="4 7" id="KW-0812">Transmembrane</keyword>
<evidence type="ECO:0000259" key="8">
    <source>
        <dbReference type="Pfam" id="PF09335"/>
    </source>
</evidence>
<dbReference type="InterPro" id="IPR032816">
    <property type="entry name" value="VTT_dom"/>
</dbReference>
<evidence type="ECO:0000313" key="9">
    <source>
        <dbReference type="EMBL" id="PFG19147.1"/>
    </source>
</evidence>
<reference evidence="9 10" key="1">
    <citation type="submission" date="2017-10" db="EMBL/GenBank/DDBJ databases">
        <title>Sequencing the genomes of 1000 actinobacteria strains.</title>
        <authorList>
            <person name="Klenk H.-P."/>
        </authorList>
    </citation>
    <scope>NUCLEOTIDE SEQUENCE [LARGE SCALE GENOMIC DNA]</scope>
    <source>
        <strain evidence="9 10">DSM 21801</strain>
    </source>
</reference>
<protein>
    <recommendedName>
        <fullName evidence="7">TVP38/TMEM64 family membrane protein</fullName>
    </recommendedName>
</protein>
<keyword evidence="6 7" id="KW-0472">Membrane</keyword>
<evidence type="ECO:0000256" key="1">
    <source>
        <dbReference type="ARBA" id="ARBA00004651"/>
    </source>
</evidence>
<name>A0A2A9CXI1_9MICO</name>
<feature type="transmembrane region" description="Helical" evidence="7">
    <location>
        <begin position="18"/>
        <end position="36"/>
    </location>
</feature>
<keyword evidence="5 7" id="KW-1133">Transmembrane helix</keyword>
<feature type="transmembrane region" description="Helical" evidence="7">
    <location>
        <begin position="196"/>
        <end position="215"/>
    </location>
</feature>
<dbReference type="RefSeq" id="WP_098468319.1">
    <property type="nucleotide sequence ID" value="NZ_PDJD01000001.1"/>
</dbReference>
<comment type="caution">
    <text evidence="9">The sequence shown here is derived from an EMBL/GenBank/DDBJ whole genome shotgun (WGS) entry which is preliminary data.</text>
</comment>
<dbReference type="EMBL" id="PDJD01000001">
    <property type="protein sequence ID" value="PFG19147.1"/>
    <property type="molecule type" value="Genomic_DNA"/>
</dbReference>
<evidence type="ECO:0000256" key="3">
    <source>
        <dbReference type="ARBA" id="ARBA00022475"/>
    </source>
</evidence>
<comment type="similarity">
    <text evidence="2 7">Belongs to the TVP38/TMEM64 family.</text>
</comment>
<keyword evidence="3 7" id="KW-1003">Cell membrane</keyword>
<evidence type="ECO:0000256" key="6">
    <source>
        <dbReference type="ARBA" id="ARBA00023136"/>
    </source>
</evidence>
<evidence type="ECO:0000256" key="4">
    <source>
        <dbReference type="ARBA" id="ARBA00022692"/>
    </source>
</evidence>
<evidence type="ECO:0000256" key="2">
    <source>
        <dbReference type="ARBA" id="ARBA00008640"/>
    </source>
</evidence>
<organism evidence="9 10">
    <name type="scientific">Serinibacter salmoneus</name>
    <dbReference type="NCBI Taxonomy" id="556530"/>
    <lineage>
        <taxon>Bacteria</taxon>
        <taxon>Bacillati</taxon>
        <taxon>Actinomycetota</taxon>
        <taxon>Actinomycetes</taxon>
        <taxon>Micrococcales</taxon>
        <taxon>Beutenbergiaceae</taxon>
        <taxon>Serinibacter</taxon>
    </lineage>
</organism>
<dbReference type="InterPro" id="IPR015414">
    <property type="entry name" value="TMEM64"/>
</dbReference>
<accession>A0A2A9CXI1</accession>
<dbReference type="OrthoDB" id="5242213at2"/>
<feature type="transmembrane region" description="Helical" evidence="7">
    <location>
        <begin position="134"/>
        <end position="158"/>
    </location>
</feature>
<feature type="transmembrane region" description="Helical" evidence="7">
    <location>
        <begin position="170"/>
        <end position="190"/>
    </location>
</feature>
<feature type="domain" description="VTT" evidence="8">
    <location>
        <begin position="75"/>
        <end position="190"/>
    </location>
</feature>
<dbReference type="Proteomes" id="UP000224915">
    <property type="component" value="Unassembled WGS sequence"/>
</dbReference>
<evidence type="ECO:0000313" key="10">
    <source>
        <dbReference type="Proteomes" id="UP000224915"/>
    </source>
</evidence>
<proteinExistence type="inferred from homology"/>
<sequence length="239" mass="24679">MTSPVSPTADSPRSRRGAVIRLAAFLLVYVAAAIALQVSGWNGPQQLQDLVEDAGWAGNVIFVLGYALLVLVPSPASVLTILGGALFGVWWGFLLAWSGALLGAIGGAFIGRRVGRASVDRLLGGRLRTADRVLVSHGLLAVLAVRLVPLFPFTPLNYACGLLGVRMRDYVLGTALGIIPGSLAYASVGASGADPLGIVLGVGGLVALAVIGGAWGRRLLRPVPAESAPQEDGPERDQD</sequence>
<keyword evidence="10" id="KW-1185">Reference proteome</keyword>
<dbReference type="PANTHER" id="PTHR12677">
    <property type="entry name" value="GOLGI APPARATUS MEMBRANE PROTEIN TVP38-RELATED"/>
    <property type="match status" value="1"/>
</dbReference>